<evidence type="ECO:0000313" key="1">
    <source>
        <dbReference type="EMBL" id="KAI3358779.1"/>
    </source>
</evidence>
<evidence type="ECO:0000313" key="2">
    <source>
        <dbReference type="Proteomes" id="UP000831701"/>
    </source>
</evidence>
<gene>
    <name evidence="1" type="ORF">L3Q82_015180</name>
</gene>
<reference evidence="1" key="1">
    <citation type="submission" date="2022-04" db="EMBL/GenBank/DDBJ databases">
        <title>Jade perch genome.</title>
        <authorList>
            <person name="Chao B."/>
        </authorList>
    </citation>
    <scope>NUCLEOTIDE SEQUENCE</scope>
    <source>
        <strain evidence="1">CB-2022</strain>
    </source>
</reference>
<dbReference type="Proteomes" id="UP000831701">
    <property type="component" value="Chromosome 18"/>
</dbReference>
<organism evidence="1 2">
    <name type="scientific">Scortum barcoo</name>
    <name type="common">barcoo grunter</name>
    <dbReference type="NCBI Taxonomy" id="214431"/>
    <lineage>
        <taxon>Eukaryota</taxon>
        <taxon>Metazoa</taxon>
        <taxon>Chordata</taxon>
        <taxon>Craniata</taxon>
        <taxon>Vertebrata</taxon>
        <taxon>Euteleostomi</taxon>
        <taxon>Actinopterygii</taxon>
        <taxon>Neopterygii</taxon>
        <taxon>Teleostei</taxon>
        <taxon>Neoteleostei</taxon>
        <taxon>Acanthomorphata</taxon>
        <taxon>Eupercaria</taxon>
        <taxon>Centrarchiformes</taxon>
        <taxon>Terapontoidei</taxon>
        <taxon>Terapontidae</taxon>
        <taxon>Scortum</taxon>
    </lineage>
</organism>
<dbReference type="EMBL" id="CM041548">
    <property type="protein sequence ID" value="KAI3358779.1"/>
    <property type="molecule type" value="Genomic_DNA"/>
</dbReference>
<protein>
    <submittedName>
        <fullName evidence="1">Uncharacterized protein</fullName>
    </submittedName>
</protein>
<proteinExistence type="predicted"/>
<name>A0ACB8VTR4_9TELE</name>
<comment type="caution">
    <text evidence="1">The sequence shown here is derived from an EMBL/GenBank/DDBJ whole genome shotgun (WGS) entry which is preliminary data.</text>
</comment>
<keyword evidence="2" id="KW-1185">Reference proteome</keyword>
<accession>A0ACB8VTR4</accession>
<sequence length="451" mass="51557">MTGTMGMFKYSPFDFVLTCMGLLLQLLDIVLDVYAAVTFYQEKAYVSLSVLVLCLVCSSVLLCLSARPLLVQAFSWLWYTYEDFRRETRVEQCLSPRLLWVLHVLQLGIYFRLYKPRILQELWHAGVVEISVPILSSQTRDPPAQGVAAFLNHDLSMLRFIETFSESAPQFVLMLTIILQEGHFDLVIVAKTIASASAIAFSVTMYHRSMRSFLSEKKKQQIDSSLGYFFWNLLLISSRLTALALFASVFPCFIFTHFLCSWAVLCFVAWRCKTDFMNSACGERLYRVTVGLIWYFSWFNVVKGRTLYRILLYHTYMLIDISVLCSVWYWKVSSEPTNLKISPLYAFIIAVVAAYVLGLVFKLIYYQCCHPNVAKENLQGDVGEKPLGDVTDFAPSSPGEECVGNTLMLRAFIATECTDTDFGFQSGPSQPAPETKRYNKRMRKLAENFYS</sequence>